<dbReference type="EMBL" id="NTHN02000070">
    <property type="protein sequence ID" value="MCT4373112.1"/>
    <property type="molecule type" value="Genomic_DNA"/>
</dbReference>
<evidence type="ECO:0000313" key="2">
    <source>
        <dbReference type="EMBL" id="MCT4373112.1"/>
    </source>
</evidence>
<dbReference type="GO" id="GO:0003677">
    <property type="term" value="F:DNA binding"/>
    <property type="evidence" value="ECO:0007669"/>
    <property type="project" value="UniProtKB-KW"/>
</dbReference>
<name>A0ABT2KSC1_9RHOB</name>
<protein>
    <submittedName>
        <fullName evidence="2">Single-stranded DNA-binding protein</fullName>
    </submittedName>
</protein>
<keyword evidence="3" id="KW-1185">Reference proteome</keyword>
<feature type="non-terminal residue" evidence="2">
    <location>
        <position position="1"/>
    </location>
</feature>
<evidence type="ECO:0000256" key="1">
    <source>
        <dbReference type="SAM" id="MobiDB-lite"/>
    </source>
</evidence>
<keyword evidence="2" id="KW-0238">DNA-binding</keyword>
<dbReference type="Proteomes" id="UP000217448">
    <property type="component" value="Unassembled WGS sequence"/>
</dbReference>
<feature type="compositionally biased region" description="Gly residues" evidence="1">
    <location>
        <begin position="19"/>
        <end position="67"/>
    </location>
</feature>
<comment type="caution">
    <text evidence="2">The sequence shown here is derived from an EMBL/GenBank/DDBJ whole genome shotgun (WGS) entry which is preliminary data.</text>
</comment>
<evidence type="ECO:0000313" key="3">
    <source>
        <dbReference type="Proteomes" id="UP000217448"/>
    </source>
</evidence>
<reference evidence="3" key="1">
    <citation type="submission" date="2023-07" db="EMBL/GenBank/DDBJ databases">
        <title>Yangia mangrovi SAOS 153D genome.</title>
        <authorList>
            <person name="Verma A."/>
            <person name="Pal Y."/>
            <person name="Sundharam S."/>
            <person name="Bisht B."/>
            <person name="Srinivasan K."/>
        </authorList>
    </citation>
    <scope>NUCLEOTIDE SEQUENCE [LARGE SCALE GENOMIC DNA]</scope>
    <source>
        <strain evidence="3">SAOS 153D</strain>
    </source>
</reference>
<gene>
    <name evidence="2" type="ORF">CLG85_023575</name>
</gene>
<proteinExistence type="predicted"/>
<accession>A0ABT2KSC1</accession>
<feature type="region of interest" description="Disordered" evidence="1">
    <location>
        <begin position="15"/>
        <end position="76"/>
    </location>
</feature>
<organism evidence="2 3">
    <name type="scientific">Alloyangia mangrovi</name>
    <dbReference type="NCBI Taxonomy" id="1779329"/>
    <lineage>
        <taxon>Bacteria</taxon>
        <taxon>Pseudomonadati</taxon>
        <taxon>Pseudomonadota</taxon>
        <taxon>Alphaproteobacteria</taxon>
        <taxon>Rhodobacterales</taxon>
        <taxon>Roseobacteraceae</taxon>
        <taxon>Alloyangia</taxon>
    </lineage>
</organism>
<sequence length="76" mass="6840">TEIVLRPYGGTLTLLDSRQGGGGGDFGGSSGGGYGGGSGGGYGGGNDGGYGGGSGGGYGGGSGGGGSRDIDDEIPF</sequence>